<name>A0A2S2CY89_9PROT</name>
<evidence type="ECO:0000256" key="1">
    <source>
        <dbReference type="SAM" id="MobiDB-lite"/>
    </source>
</evidence>
<accession>A0A2S2CY89</accession>
<geneLocation type="plasmid" evidence="2 3">
    <name>unnamed2</name>
</geneLocation>
<evidence type="ECO:0000313" key="3">
    <source>
        <dbReference type="Proteomes" id="UP000245629"/>
    </source>
</evidence>
<dbReference type="Proteomes" id="UP000245629">
    <property type="component" value="Plasmid unnamed2"/>
</dbReference>
<dbReference type="AlphaFoldDB" id="A0A2S2CY89"/>
<reference evidence="3" key="1">
    <citation type="submission" date="2018-05" db="EMBL/GenBank/DDBJ databases">
        <title>Azospirillum thermophila sp. nov., a novel isolated from hot spring.</title>
        <authorList>
            <person name="Zhao Z."/>
        </authorList>
    </citation>
    <scope>NUCLEOTIDE SEQUENCE [LARGE SCALE GENOMIC DNA]</scope>
    <source>
        <strain evidence="3">CFH 70021</strain>
        <plasmid evidence="3">unnamed2</plasmid>
    </source>
</reference>
<dbReference type="EMBL" id="CP029357">
    <property type="protein sequence ID" value="AWK89484.1"/>
    <property type="molecule type" value="Genomic_DNA"/>
</dbReference>
<dbReference type="KEGG" id="azz:DEW08_26030"/>
<proteinExistence type="predicted"/>
<dbReference type="RefSeq" id="WP_109332820.1">
    <property type="nucleotide sequence ID" value="NZ_CP029357.1"/>
</dbReference>
<keyword evidence="3" id="KW-1185">Reference proteome</keyword>
<evidence type="ECO:0000313" key="2">
    <source>
        <dbReference type="EMBL" id="AWK89484.1"/>
    </source>
</evidence>
<gene>
    <name evidence="2" type="ORF">DEW08_26030</name>
</gene>
<keyword evidence="2" id="KW-0614">Plasmid</keyword>
<sequence length="99" mass="11084">MATTRTLPSDGKTDRPRSSAQPSRRRRSAIHLYDLYVRARTDRRRWVLREHLLAVALTEGAQRTAAMEFLRRMGITLTLTPHGARIALPGRLGGSPPAP</sequence>
<feature type="region of interest" description="Disordered" evidence="1">
    <location>
        <begin position="1"/>
        <end position="25"/>
    </location>
</feature>
<organism evidence="2 3">
    <name type="scientific">Azospirillum thermophilum</name>
    <dbReference type="NCBI Taxonomy" id="2202148"/>
    <lineage>
        <taxon>Bacteria</taxon>
        <taxon>Pseudomonadati</taxon>
        <taxon>Pseudomonadota</taxon>
        <taxon>Alphaproteobacteria</taxon>
        <taxon>Rhodospirillales</taxon>
        <taxon>Azospirillaceae</taxon>
        <taxon>Azospirillum</taxon>
    </lineage>
</organism>
<protein>
    <submittedName>
        <fullName evidence="2">Uncharacterized protein</fullName>
    </submittedName>
</protein>